<dbReference type="RefSeq" id="WP_012057491.1">
    <property type="nucleotide sequence ID" value="NZ_CP007389.1"/>
</dbReference>
<evidence type="ECO:0000313" key="3">
    <source>
        <dbReference type="Proteomes" id="UP000185490"/>
    </source>
</evidence>
<keyword evidence="1" id="KW-0472">Membrane</keyword>
<keyword evidence="1" id="KW-0812">Transmembrane</keyword>
<name>A0ABM6GF50_9BACT</name>
<evidence type="ECO:0000313" key="2">
    <source>
        <dbReference type="EMBL" id="APT74223.1"/>
    </source>
</evidence>
<organism evidence="2 3">
    <name type="scientific">Thermosipho melanesiensis</name>
    <dbReference type="NCBI Taxonomy" id="46541"/>
    <lineage>
        <taxon>Bacteria</taxon>
        <taxon>Thermotogati</taxon>
        <taxon>Thermotogota</taxon>
        <taxon>Thermotogae</taxon>
        <taxon>Thermotogales</taxon>
        <taxon>Fervidobacteriaceae</taxon>
        <taxon>Thermosipho</taxon>
    </lineage>
</organism>
<protein>
    <submittedName>
        <fullName evidence="2">Uncharacterized protein</fullName>
    </submittedName>
</protein>
<dbReference type="Proteomes" id="UP000185490">
    <property type="component" value="Chromosome"/>
</dbReference>
<reference evidence="2 3" key="1">
    <citation type="submission" date="2014-02" db="EMBL/GenBank/DDBJ databases">
        <title>Diversity of Thermotogales isolates from hydrothermal vents.</title>
        <authorList>
            <person name="Haverkamp T.H.A."/>
            <person name="Lossouarn J."/>
            <person name="Geslin C."/>
            <person name="Nesbo C.L."/>
        </authorList>
    </citation>
    <scope>NUCLEOTIDE SEQUENCE [LARGE SCALE GENOMIC DNA]</scope>
    <source>
        <strain evidence="2 3">431</strain>
    </source>
</reference>
<dbReference type="EMBL" id="CP007389">
    <property type="protein sequence ID" value="APT74223.1"/>
    <property type="molecule type" value="Genomic_DNA"/>
</dbReference>
<evidence type="ECO:0000256" key="1">
    <source>
        <dbReference type="SAM" id="Phobius"/>
    </source>
</evidence>
<sequence>MKKLEILLLSFLILIFVFVLNFVFEGKITDDVSFVLKKCAYPFFYLRESLNSLFEKKVEYKLIYLDIKEDELNPLSFSEKGIYFYNINATGVIITDEKKFFGIARDVGKFVFVRKWWYDKFKVTIVTDIFEMEAFHNNGILEFVDNVEVKNGDIFLSKKTPYGVFLWRNNVKLGTIRDGKIYWNIPKLNLKTHFFLLKDYNGRR</sequence>
<keyword evidence="1" id="KW-1133">Transmembrane helix</keyword>
<accession>A0ABM6GF50</accession>
<gene>
    <name evidence="2" type="ORF">BW47_06820</name>
</gene>
<feature type="transmembrane region" description="Helical" evidence="1">
    <location>
        <begin position="6"/>
        <end position="24"/>
    </location>
</feature>
<proteinExistence type="predicted"/>
<keyword evidence="3" id="KW-1185">Reference proteome</keyword>